<feature type="compositionally biased region" description="Low complexity" evidence="1">
    <location>
        <begin position="55"/>
        <end position="75"/>
    </location>
</feature>
<reference evidence="3 4" key="1">
    <citation type="submission" date="2023-01" db="EMBL/GenBank/DDBJ databases">
        <title>Analysis of 21 Apiospora genomes using comparative genomics revels a genus with tremendous synthesis potential of carbohydrate active enzymes and secondary metabolites.</title>
        <authorList>
            <person name="Sorensen T."/>
        </authorList>
    </citation>
    <scope>NUCLEOTIDE SEQUENCE [LARGE SCALE GENOMIC DNA]</scope>
    <source>
        <strain evidence="3 4">CBS 83171</strain>
    </source>
</reference>
<keyword evidence="2" id="KW-0472">Membrane</keyword>
<feature type="region of interest" description="Disordered" evidence="1">
    <location>
        <begin position="55"/>
        <end position="82"/>
    </location>
</feature>
<proteinExistence type="predicted"/>
<organism evidence="3 4">
    <name type="scientific">Apiospora saccharicola</name>
    <dbReference type="NCBI Taxonomy" id="335842"/>
    <lineage>
        <taxon>Eukaryota</taxon>
        <taxon>Fungi</taxon>
        <taxon>Dikarya</taxon>
        <taxon>Ascomycota</taxon>
        <taxon>Pezizomycotina</taxon>
        <taxon>Sordariomycetes</taxon>
        <taxon>Xylariomycetidae</taxon>
        <taxon>Amphisphaeriales</taxon>
        <taxon>Apiosporaceae</taxon>
        <taxon>Apiospora</taxon>
    </lineage>
</organism>
<keyword evidence="2" id="KW-1133">Transmembrane helix</keyword>
<feature type="transmembrane region" description="Helical" evidence="2">
    <location>
        <begin position="25"/>
        <end position="43"/>
    </location>
</feature>
<gene>
    <name evidence="3" type="ORF">PG996_007388</name>
</gene>
<accession>A0ABR1VAR1</accession>
<evidence type="ECO:0000313" key="4">
    <source>
        <dbReference type="Proteomes" id="UP001446871"/>
    </source>
</evidence>
<keyword evidence="4" id="KW-1185">Reference proteome</keyword>
<evidence type="ECO:0000256" key="1">
    <source>
        <dbReference type="SAM" id="MobiDB-lite"/>
    </source>
</evidence>
<evidence type="ECO:0000313" key="3">
    <source>
        <dbReference type="EMBL" id="KAK8068276.1"/>
    </source>
</evidence>
<name>A0ABR1VAR1_9PEZI</name>
<sequence length="82" mass="8720">MPLSPLAALSTKCASTALCYLRSVSLWGVVIVLFLFGILRARAAAVFEPRIQQPTPATTTTTAKATSAPTQATKTNNKKKDI</sequence>
<dbReference type="Proteomes" id="UP001446871">
    <property type="component" value="Unassembled WGS sequence"/>
</dbReference>
<protein>
    <submittedName>
        <fullName evidence="3">Uncharacterized protein</fullName>
    </submittedName>
</protein>
<keyword evidence="2" id="KW-0812">Transmembrane</keyword>
<dbReference type="EMBL" id="JAQQWM010000004">
    <property type="protein sequence ID" value="KAK8068276.1"/>
    <property type="molecule type" value="Genomic_DNA"/>
</dbReference>
<evidence type="ECO:0000256" key="2">
    <source>
        <dbReference type="SAM" id="Phobius"/>
    </source>
</evidence>
<comment type="caution">
    <text evidence="3">The sequence shown here is derived from an EMBL/GenBank/DDBJ whole genome shotgun (WGS) entry which is preliminary data.</text>
</comment>